<dbReference type="AlphaFoldDB" id="A0A9W7SZU8"/>
<evidence type="ECO:0000313" key="8">
    <source>
        <dbReference type="EMBL" id="KAH9844525.1"/>
    </source>
</evidence>
<evidence type="ECO:0000256" key="3">
    <source>
        <dbReference type="ARBA" id="ARBA00022737"/>
    </source>
</evidence>
<feature type="non-terminal residue" evidence="8">
    <location>
        <position position="1"/>
    </location>
</feature>
<dbReference type="FunFam" id="1.25.40.10:FF:000064">
    <property type="entry name" value="Putative pre-mrna-processing factor 39"/>
    <property type="match status" value="1"/>
</dbReference>
<dbReference type="FunFam" id="1.25.40.10:FF:000451">
    <property type="entry name" value="mRNA splicing protein (Prp39), putative"/>
    <property type="match status" value="1"/>
</dbReference>
<dbReference type="InterPro" id="IPR059164">
    <property type="entry name" value="HAT_PRP39_C"/>
</dbReference>
<dbReference type="InterPro" id="IPR011990">
    <property type="entry name" value="TPR-like_helical_dom_sf"/>
</dbReference>
<proteinExistence type="inferred from homology"/>
<evidence type="ECO:0000256" key="5">
    <source>
        <dbReference type="ARBA" id="ARBA00023242"/>
    </source>
</evidence>
<dbReference type="Pfam" id="PF23241">
    <property type="entry name" value="HAT_PRP39_C"/>
    <property type="match status" value="1"/>
</dbReference>
<dbReference type="InterPro" id="IPR003107">
    <property type="entry name" value="HAT"/>
</dbReference>
<dbReference type="SUPFAM" id="SSF48452">
    <property type="entry name" value="TPR-like"/>
    <property type="match status" value="1"/>
</dbReference>
<dbReference type="GO" id="GO:0005685">
    <property type="term" value="C:U1 snRNP"/>
    <property type="evidence" value="ECO:0007669"/>
    <property type="project" value="TreeGrafter"/>
</dbReference>
<feature type="region of interest" description="Disordered" evidence="7">
    <location>
        <begin position="576"/>
        <end position="633"/>
    </location>
</feature>
<organism evidence="8 9">
    <name type="scientific">Teratosphaeria destructans</name>
    <dbReference type="NCBI Taxonomy" id="418781"/>
    <lineage>
        <taxon>Eukaryota</taxon>
        <taxon>Fungi</taxon>
        <taxon>Dikarya</taxon>
        <taxon>Ascomycota</taxon>
        <taxon>Pezizomycotina</taxon>
        <taxon>Dothideomycetes</taxon>
        <taxon>Dothideomycetidae</taxon>
        <taxon>Mycosphaerellales</taxon>
        <taxon>Teratosphaeriaceae</taxon>
        <taxon>Teratosphaeria</taxon>
    </lineage>
</organism>
<evidence type="ECO:0000256" key="7">
    <source>
        <dbReference type="SAM" id="MobiDB-lite"/>
    </source>
</evidence>
<dbReference type="PANTHER" id="PTHR17204">
    <property type="entry name" value="PRE-MRNA PROCESSING PROTEIN PRP39-RELATED"/>
    <property type="match status" value="1"/>
</dbReference>
<evidence type="ECO:0000256" key="6">
    <source>
        <dbReference type="ARBA" id="ARBA00038019"/>
    </source>
</evidence>
<evidence type="ECO:0000256" key="2">
    <source>
        <dbReference type="ARBA" id="ARBA00022664"/>
    </source>
</evidence>
<gene>
    <name evidence="8" type="ORF">Tdes44962_MAKER07350</name>
</gene>
<reference evidence="8 9" key="1">
    <citation type="journal article" date="2018" name="IMA Fungus">
        <title>IMA Genome-F 10: Nine draft genome sequences of Claviceps purpurea s.lat., including C. arundinis, C. humidiphila, and C. cf. spartinae, pseudomolecules for the pitch canker pathogen Fusarium circinatum, draft genome of Davidsoniella eucalypti, Grosmannia galeiformis, Quambalaria eucalypti, and Teratosphaeria destructans.</title>
        <authorList>
            <person name="Wingfield B.D."/>
            <person name="Liu M."/>
            <person name="Nguyen H.D."/>
            <person name="Lane F.A."/>
            <person name="Morgan S.W."/>
            <person name="De Vos L."/>
            <person name="Wilken P.M."/>
            <person name="Duong T.A."/>
            <person name="Aylward J."/>
            <person name="Coetzee M.P."/>
            <person name="Dadej K."/>
            <person name="De Beer Z.W."/>
            <person name="Findlay W."/>
            <person name="Havenga M."/>
            <person name="Kolarik M."/>
            <person name="Menzies J.G."/>
            <person name="Naidoo K."/>
            <person name="Pochopski O."/>
            <person name="Shoukouhi P."/>
            <person name="Santana Q.C."/>
            <person name="Seifert K.A."/>
            <person name="Soal N."/>
            <person name="Steenkamp E.T."/>
            <person name="Tatham C.T."/>
            <person name="van der Nest M.A."/>
            <person name="Wingfield M.J."/>
        </authorList>
    </citation>
    <scope>NUCLEOTIDE SEQUENCE [LARGE SCALE GENOMIC DNA]</scope>
    <source>
        <strain evidence="8">CMW44962</strain>
    </source>
</reference>
<dbReference type="GO" id="GO:0030627">
    <property type="term" value="F:pre-mRNA 5'-splice site binding"/>
    <property type="evidence" value="ECO:0007669"/>
    <property type="project" value="TreeGrafter"/>
</dbReference>
<dbReference type="EMBL" id="RIBY02000324">
    <property type="protein sequence ID" value="KAH9844525.1"/>
    <property type="molecule type" value="Genomic_DNA"/>
</dbReference>
<dbReference type="PANTHER" id="PTHR17204:SF5">
    <property type="entry name" value="PRE-MRNA-PROCESSING FACTOR 39"/>
    <property type="match status" value="1"/>
</dbReference>
<evidence type="ECO:0000256" key="4">
    <source>
        <dbReference type="ARBA" id="ARBA00023187"/>
    </source>
</evidence>
<feature type="compositionally biased region" description="Polar residues" evidence="7">
    <location>
        <begin position="596"/>
        <end position="619"/>
    </location>
</feature>
<reference evidence="8 9" key="2">
    <citation type="journal article" date="2021" name="Curr. Genet.">
        <title>Genetic response to nitrogen starvation in the aggressive Eucalyptus foliar pathogen Teratosphaeria destructans.</title>
        <authorList>
            <person name="Havenga M."/>
            <person name="Wingfield B.D."/>
            <person name="Wingfield M.J."/>
            <person name="Dreyer L.L."/>
            <person name="Roets F."/>
            <person name="Aylward J."/>
        </authorList>
    </citation>
    <scope>NUCLEOTIDE SEQUENCE [LARGE SCALE GENOMIC DNA]</scope>
    <source>
        <strain evidence="8">CMW44962</strain>
    </source>
</reference>
<dbReference type="Proteomes" id="UP001138500">
    <property type="component" value="Unassembled WGS sequence"/>
</dbReference>
<dbReference type="Gene3D" id="1.25.40.10">
    <property type="entry name" value="Tetratricopeptide repeat domain"/>
    <property type="match status" value="2"/>
</dbReference>
<keyword evidence="3" id="KW-0677">Repeat</keyword>
<accession>A0A9W7SZU8</accession>
<dbReference type="GO" id="GO:0000395">
    <property type="term" value="P:mRNA 5'-splice site recognition"/>
    <property type="evidence" value="ECO:0007669"/>
    <property type="project" value="TreeGrafter"/>
</dbReference>
<keyword evidence="2" id="KW-0507">mRNA processing</keyword>
<evidence type="ECO:0000313" key="9">
    <source>
        <dbReference type="Proteomes" id="UP001138500"/>
    </source>
</evidence>
<dbReference type="Pfam" id="PF23240">
    <property type="entry name" value="HAT_PRP39_N"/>
    <property type="match status" value="1"/>
</dbReference>
<keyword evidence="9" id="KW-1185">Reference proteome</keyword>
<evidence type="ECO:0000256" key="1">
    <source>
        <dbReference type="ARBA" id="ARBA00004123"/>
    </source>
</evidence>
<protein>
    <submittedName>
        <fullName evidence="8">HAT (Half-A-TPR) repeat protein</fullName>
    </submittedName>
</protein>
<dbReference type="SMART" id="SM00386">
    <property type="entry name" value="HAT"/>
    <property type="match status" value="6"/>
</dbReference>
<dbReference type="GO" id="GO:0071004">
    <property type="term" value="C:U2-type prespliceosome"/>
    <property type="evidence" value="ECO:0007669"/>
    <property type="project" value="TreeGrafter"/>
</dbReference>
<name>A0A9W7SZU8_9PEZI</name>
<dbReference type="GO" id="GO:0000243">
    <property type="term" value="C:commitment complex"/>
    <property type="evidence" value="ECO:0007669"/>
    <property type="project" value="TreeGrafter"/>
</dbReference>
<keyword evidence="4" id="KW-0508">mRNA splicing</keyword>
<dbReference type="OrthoDB" id="10265668at2759"/>
<comment type="similarity">
    <text evidence="6">Belongs to the PRP39 family.</text>
</comment>
<comment type="caution">
    <text evidence="8">The sequence shown here is derived from an EMBL/GenBank/DDBJ whole genome shotgun (WGS) entry which is preliminary data.</text>
</comment>
<keyword evidence="5" id="KW-0539">Nucleus</keyword>
<sequence length="633" mass="72945">PIRLKVNLRNLTLPNCLIDNEPDDSHRPSTAHYCRYLTITATILTALGAVVDHRPRATFSDDRELQQLNQQVLDDPEEFEHWEKLVRASESQEGGLNRNSSPGAIAATRDVYDRFLARFPLFFGYWKKYADLEFTIAGTEAAEMVYERGVASIGISVDLWANYCGFKTETSHDADVIRDLFERGAESVGLDFLAHPFWDRYIEFEERLDAHDRIFQILSRVIHIPMHQYARYFERYRTMAAQRAVAELVPEEKLNSFRQETSGTKRKSEADVDAELRKRIDAYHMDIFNKTQSETTKRWTYESEVKRPYYHVTELDEPQLANWRKYLDFEEAEGDYTRIRFLYERCLVTAANYDEFWFRYARWMLVQDKEQEVRNIYQRASCVYVPIARPSIRLFYAQFEESMGYAAIALDIHEAILAHTPDHLETIISMSGVQRRQDGVDAALASLRQRAQDLASSSPYTSGALVAEQARLVAESKGQPEQARELYQNNQAAYPDCRPFWLGWFFFEVKQPFGGPKEQAQHYERVKAVYNSIRQKSQLPNSVIRDVTSYYLVYLRERGSGSDAIKELMQLDAEVNGPASVQQKGTARKPDDNDMTAPTNLQPALQNGHATVETHQSLLSPGPPQIPVDGQAY</sequence>
<comment type="subcellular location">
    <subcellularLocation>
        <location evidence="1">Nucleus</location>
    </subcellularLocation>
</comment>